<dbReference type="NCBIfam" id="TIGR00229">
    <property type="entry name" value="sensory_box"/>
    <property type="match status" value="1"/>
</dbReference>
<dbReference type="Gene3D" id="3.30.450.20">
    <property type="entry name" value="PAS domain"/>
    <property type="match status" value="1"/>
</dbReference>
<dbReference type="OrthoDB" id="9759607at2"/>
<reference evidence="6 7" key="1">
    <citation type="submission" date="2018-06" db="EMBL/GenBank/DDBJ databases">
        <title>Genomic Encyclopedia of Type Strains, Phase IV (KMG-IV): sequencing the most valuable type-strain genomes for metagenomic binning, comparative biology and taxonomic classification.</title>
        <authorList>
            <person name="Goeker M."/>
        </authorList>
    </citation>
    <scope>NUCLEOTIDE SEQUENCE [LARGE SCALE GENOMIC DNA]</scope>
    <source>
        <strain evidence="6 7">DSM 5</strain>
    </source>
</reference>
<dbReference type="InterPro" id="IPR052155">
    <property type="entry name" value="Biofilm_reg_signaling"/>
</dbReference>
<feature type="domain" description="EAL" evidence="4">
    <location>
        <begin position="544"/>
        <end position="797"/>
    </location>
</feature>
<dbReference type="PROSITE" id="PS50887">
    <property type="entry name" value="GGDEF"/>
    <property type="match status" value="1"/>
</dbReference>
<dbReference type="CDD" id="cd01949">
    <property type="entry name" value="GGDEF"/>
    <property type="match status" value="1"/>
</dbReference>
<feature type="domain" description="PAC" evidence="3">
    <location>
        <begin position="318"/>
        <end position="368"/>
    </location>
</feature>
<dbReference type="InterPro" id="IPR013656">
    <property type="entry name" value="PAS_4"/>
</dbReference>
<keyword evidence="7" id="KW-1185">Reference proteome</keyword>
<dbReference type="CDD" id="cd01948">
    <property type="entry name" value="EAL"/>
    <property type="match status" value="1"/>
</dbReference>
<dbReference type="FunFam" id="3.30.70.270:FF:000001">
    <property type="entry name" value="Diguanylate cyclase domain protein"/>
    <property type="match status" value="1"/>
</dbReference>
<dbReference type="InterPro" id="IPR000700">
    <property type="entry name" value="PAS-assoc_C"/>
</dbReference>
<gene>
    <name evidence="6" type="ORF">C7437_10933</name>
</gene>
<feature type="transmembrane region" description="Helical" evidence="1">
    <location>
        <begin position="108"/>
        <end position="125"/>
    </location>
</feature>
<name>A0A2W7MYU6_9BACI</name>
<dbReference type="Gene3D" id="3.30.70.270">
    <property type="match status" value="1"/>
</dbReference>
<keyword evidence="1" id="KW-0812">Transmembrane</keyword>
<dbReference type="InterPro" id="IPR035919">
    <property type="entry name" value="EAL_sf"/>
</dbReference>
<dbReference type="InterPro" id="IPR000160">
    <property type="entry name" value="GGDEF_dom"/>
</dbReference>
<dbReference type="RefSeq" id="WP_111440714.1">
    <property type="nucleotide sequence ID" value="NZ_QKZI01000009.1"/>
</dbReference>
<dbReference type="PROSITE" id="PS50112">
    <property type="entry name" value="PAS"/>
    <property type="match status" value="1"/>
</dbReference>
<evidence type="ECO:0000313" key="6">
    <source>
        <dbReference type="EMBL" id="PZX02888.1"/>
    </source>
</evidence>
<evidence type="ECO:0000256" key="1">
    <source>
        <dbReference type="SAM" id="Phobius"/>
    </source>
</evidence>
<evidence type="ECO:0000313" key="7">
    <source>
        <dbReference type="Proteomes" id="UP000248646"/>
    </source>
</evidence>
<dbReference type="InterPro" id="IPR035965">
    <property type="entry name" value="PAS-like_dom_sf"/>
</dbReference>
<evidence type="ECO:0000259" key="5">
    <source>
        <dbReference type="PROSITE" id="PS50887"/>
    </source>
</evidence>
<accession>A0A2W7MYU6</accession>
<protein>
    <submittedName>
        <fullName evidence="6">PAS domain S-box-containing protein/diguanylate cyclase (GGDEF)-like protein</fullName>
    </submittedName>
</protein>
<feature type="transmembrane region" description="Helical" evidence="1">
    <location>
        <begin position="151"/>
        <end position="170"/>
    </location>
</feature>
<dbReference type="InterPro" id="IPR043128">
    <property type="entry name" value="Rev_trsase/Diguanyl_cyclase"/>
</dbReference>
<feature type="transmembrane region" description="Helical" evidence="1">
    <location>
        <begin position="63"/>
        <end position="87"/>
    </location>
</feature>
<dbReference type="PROSITE" id="PS50113">
    <property type="entry name" value="PAC"/>
    <property type="match status" value="1"/>
</dbReference>
<dbReference type="SUPFAM" id="SSF55785">
    <property type="entry name" value="PYP-like sensor domain (PAS domain)"/>
    <property type="match status" value="1"/>
</dbReference>
<dbReference type="EMBL" id="QKZI01000009">
    <property type="protein sequence ID" value="PZX02888.1"/>
    <property type="molecule type" value="Genomic_DNA"/>
</dbReference>
<dbReference type="AlphaFoldDB" id="A0A2W7MYU6"/>
<keyword evidence="1" id="KW-1133">Transmembrane helix</keyword>
<dbReference type="SMART" id="SM00267">
    <property type="entry name" value="GGDEF"/>
    <property type="match status" value="1"/>
</dbReference>
<feature type="transmembrane region" description="Helical" evidence="1">
    <location>
        <begin position="32"/>
        <end position="51"/>
    </location>
</feature>
<feature type="transmembrane region" description="Helical" evidence="1">
    <location>
        <begin position="182"/>
        <end position="202"/>
    </location>
</feature>
<sequence length="798" mass="91974">MFVIFLILLSFIPICVGITLLVLFEKNKLSKIIFLFLLMISFWQLDVAFLYSYNLFKEETIKFFFKLFRFGSIMITPTIFYIGYTIVQEILPNDLKMKWRFFVNRTTVLLSYGLAFLVYISGWSHKGVSGLELMQIGSNIFYFPVYGELSWIFNSNVILFIVSMTICLLISLNVQNKSIRSFLVYFSVFSSIGFAIGTLNMVPWTRLYPSSIALLVYALSILILSSRMHLDIVNNMNKKLSEQKKFLFQVIDLNPNYIYAQDENGRYTLMNQSYAQLMGWDIQDMVEKTDYDIQKDKFVEKKTTNQENDLLKLPEKLFIREESITSASGEVIWLQTVKVPININDRSGLLAVSTDITERKQYEDEIKFQANHDALTGLPNRRMFNEDLTNLLEKAKAEASQNAIMFIDLDRFKYINDTLGHDVGDLLLIEVSRRIENLLKERHNCAEVYRLGGDEFTILLPHYNAKNSEAFAKDLLGNFRNSFLVDGSDYFITPSIGISIFPNDGDDVNTLIKNADTAMYYVKERGKNNFQLFTSEMHQEFYRKMMIEKQLRTALDNEEFELYYQPIMDLKTNEIVGMESLIRWNNETLGQVTPDEFISIAEETGMIIPIGHWVLNTALEQNTRWKKEGYKSLKVNINVSVRQLLDPTFFEKVKNAIENTALDVTYIVLEITESIAMYGEAMIEKLDALKELGISLSMDDFGTGYSSLSYLNKYPLDSLKIDKSFVIGMNRDDGNKAIVKTIIAIAKELDLKVIAEGVEGQEEYHFLDGIGCDYAQGYYFSRPLPAIDFKEKWLTAGD</sequence>
<dbReference type="PANTHER" id="PTHR44757:SF2">
    <property type="entry name" value="BIOFILM ARCHITECTURE MAINTENANCE PROTEIN MBAA"/>
    <property type="match status" value="1"/>
</dbReference>
<dbReference type="PANTHER" id="PTHR44757">
    <property type="entry name" value="DIGUANYLATE CYCLASE DGCP"/>
    <property type="match status" value="1"/>
</dbReference>
<feature type="transmembrane region" description="Helical" evidence="1">
    <location>
        <begin position="208"/>
        <end position="230"/>
    </location>
</feature>
<dbReference type="NCBIfam" id="TIGR00254">
    <property type="entry name" value="GGDEF"/>
    <property type="match status" value="1"/>
</dbReference>
<dbReference type="Pfam" id="PF00563">
    <property type="entry name" value="EAL"/>
    <property type="match status" value="1"/>
</dbReference>
<dbReference type="CDD" id="cd00130">
    <property type="entry name" value="PAS"/>
    <property type="match status" value="1"/>
</dbReference>
<organism evidence="6 7">
    <name type="scientific">Psychrobacillus insolitus</name>
    <dbReference type="NCBI Taxonomy" id="1461"/>
    <lineage>
        <taxon>Bacteria</taxon>
        <taxon>Bacillati</taxon>
        <taxon>Bacillota</taxon>
        <taxon>Bacilli</taxon>
        <taxon>Bacillales</taxon>
        <taxon>Bacillaceae</taxon>
        <taxon>Psychrobacillus</taxon>
    </lineage>
</organism>
<evidence type="ECO:0000259" key="3">
    <source>
        <dbReference type="PROSITE" id="PS50113"/>
    </source>
</evidence>
<dbReference type="Pfam" id="PF08448">
    <property type="entry name" value="PAS_4"/>
    <property type="match status" value="1"/>
</dbReference>
<evidence type="ECO:0000259" key="2">
    <source>
        <dbReference type="PROSITE" id="PS50112"/>
    </source>
</evidence>
<dbReference type="Pfam" id="PF00990">
    <property type="entry name" value="GGDEF"/>
    <property type="match status" value="1"/>
</dbReference>
<dbReference type="Proteomes" id="UP000248646">
    <property type="component" value="Unassembled WGS sequence"/>
</dbReference>
<feature type="transmembrane region" description="Helical" evidence="1">
    <location>
        <begin position="6"/>
        <end position="25"/>
    </location>
</feature>
<dbReference type="InterPro" id="IPR000014">
    <property type="entry name" value="PAS"/>
</dbReference>
<dbReference type="Gene3D" id="3.20.20.450">
    <property type="entry name" value="EAL domain"/>
    <property type="match status" value="1"/>
</dbReference>
<feature type="domain" description="PAS" evidence="2">
    <location>
        <begin position="243"/>
        <end position="289"/>
    </location>
</feature>
<feature type="domain" description="GGDEF" evidence="5">
    <location>
        <begin position="400"/>
        <end position="535"/>
    </location>
</feature>
<keyword evidence="1" id="KW-0472">Membrane</keyword>
<dbReference type="InterPro" id="IPR001633">
    <property type="entry name" value="EAL_dom"/>
</dbReference>
<proteinExistence type="predicted"/>
<comment type="caution">
    <text evidence="6">The sequence shown here is derived from an EMBL/GenBank/DDBJ whole genome shotgun (WGS) entry which is preliminary data.</text>
</comment>
<dbReference type="SUPFAM" id="SSF141868">
    <property type="entry name" value="EAL domain-like"/>
    <property type="match status" value="1"/>
</dbReference>
<evidence type="ECO:0000259" key="4">
    <source>
        <dbReference type="PROSITE" id="PS50883"/>
    </source>
</evidence>
<dbReference type="PROSITE" id="PS50883">
    <property type="entry name" value="EAL"/>
    <property type="match status" value="1"/>
</dbReference>
<dbReference type="SMART" id="SM00052">
    <property type="entry name" value="EAL"/>
    <property type="match status" value="1"/>
</dbReference>
<dbReference type="SUPFAM" id="SSF55073">
    <property type="entry name" value="Nucleotide cyclase"/>
    <property type="match status" value="1"/>
</dbReference>
<dbReference type="InterPro" id="IPR029787">
    <property type="entry name" value="Nucleotide_cyclase"/>
</dbReference>